<dbReference type="AlphaFoldDB" id="A0A8B6GA40"/>
<dbReference type="Pfam" id="PF00023">
    <property type="entry name" value="Ank"/>
    <property type="match status" value="1"/>
</dbReference>
<dbReference type="InterPro" id="IPR002110">
    <property type="entry name" value="Ankyrin_rpt"/>
</dbReference>
<feature type="repeat" description="ANK" evidence="1">
    <location>
        <begin position="223"/>
        <end position="255"/>
    </location>
</feature>
<dbReference type="Gene3D" id="2.60.120.40">
    <property type="match status" value="1"/>
</dbReference>
<protein>
    <submittedName>
        <fullName evidence="5">Uncharacterized protein</fullName>
    </submittedName>
</protein>
<dbReference type="PANTHER" id="PTHR24125:SF5">
    <property type="entry name" value="ANKYRIN REPEAT PROTEIN"/>
    <property type="match status" value="1"/>
</dbReference>
<dbReference type="Pfam" id="PF12796">
    <property type="entry name" value="Ank_2"/>
    <property type="match status" value="1"/>
</dbReference>
<dbReference type="InterPro" id="IPR052457">
    <property type="entry name" value="Ankyrin-DD_containing_protein"/>
</dbReference>
<dbReference type="PROSITE" id="PS50088">
    <property type="entry name" value="ANK_REPEAT"/>
    <property type="match status" value="3"/>
</dbReference>
<feature type="domain" description="C1q" evidence="4">
    <location>
        <begin position="46"/>
        <end position="184"/>
    </location>
</feature>
<dbReference type="PROSITE" id="PS50297">
    <property type="entry name" value="ANK_REP_REGION"/>
    <property type="match status" value="3"/>
</dbReference>
<evidence type="ECO:0000256" key="2">
    <source>
        <dbReference type="SAM" id="SignalP"/>
    </source>
</evidence>
<comment type="caution">
    <text evidence="5">The sequence shown here is derived from an EMBL/GenBank/DDBJ whole genome shotgun (WGS) entry which is preliminary data.</text>
</comment>
<evidence type="ECO:0000259" key="3">
    <source>
        <dbReference type="PROSITE" id="PS50017"/>
    </source>
</evidence>
<dbReference type="PRINTS" id="PR00007">
    <property type="entry name" value="COMPLEMNTC1Q"/>
</dbReference>
<dbReference type="PROSITE" id="PS50017">
    <property type="entry name" value="DEATH_DOMAIN"/>
    <property type="match status" value="1"/>
</dbReference>
<dbReference type="SMART" id="SM00110">
    <property type="entry name" value="C1Q"/>
    <property type="match status" value="1"/>
</dbReference>
<feature type="repeat" description="ANK" evidence="1">
    <location>
        <begin position="256"/>
        <end position="288"/>
    </location>
</feature>
<feature type="domain" description="Death" evidence="3">
    <location>
        <begin position="363"/>
        <end position="436"/>
    </location>
</feature>
<name>A0A8B6GA40_MYTGA</name>
<feature type="repeat" description="ANK" evidence="1">
    <location>
        <begin position="190"/>
        <end position="222"/>
    </location>
</feature>
<dbReference type="InterPro" id="IPR000488">
    <property type="entry name" value="Death_dom"/>
</dbReference>
<dbReference type="SUPFAM" id="SSF47986">
    <property type="entry name" value="DEATH domain"/>
    <property type="match status" value="1"/>
</dbReference>
<dbReference type="Proteomes" id="UP000596742">
    <property type="component" value="Unassembled WGS sequence"/>
</dbReference>
<reference evidence="5" key="1">
    <citation type="submission" date="2018-11" db="EMBL/GenBank/DDBJ databases">
        <authorList>
            <person name="Alioto T."/>
            <person name="Alioto T."/>
        </authorList>
    </citation>
    <scope>NUCLEOTIDE SEQUENCE</scope>
</reference>
<feature type="signal peptide" evidence="2">
    <location>
        <begin position="1"/>
        <end position="18"/>
    </location>
</feature>
<evidence type="ECO:0000313" key="5">
    <source>
        <dbReference type="EMBL" id="VDI61219.1"/>
    </source>
</evidence>
<dbReference type="PANTHER" id="PTHR24125">
    <property type="entry name" value="ANKYRIN REPEAT AND DEATH DOMAIN-CONTAINING PROTEIN"/>
    <property type="match status" value="1"/>
</dbReference>
<dbReference type="InterPro" id="IPR008983">
    <property type="entry name" value="Tumour_necrosis_fac-like_dom"/>
</dbReference>
<proteinExistence type="predicted"/>
<sequence>MSIQLSLLMLVVLHASSADSSCPGINNGEFEDLTNLMRKITCQSGGISEKPAFLATLTPREVALTSGSVVKFDSILTNIGNGYNANSGVFTAPRKGTYQFAVSFVSGHRNNEWLELTLAKNNNRLVRGHAALDPFASGSLQATLALEKGDRISIIQPRPSGHVLAADNGYTDVVDVLLEFNAGADTETIKGMTPLHFAATNGHDEVVMTIIKNGAYIDAQNFQGNTPLHLTTLGNFRHIIEILIQANCDINIANNRQQTAIHVAVENGFQESVEVLLAGGANLSRREKLGKTPLQLASRGSFVAIVDMIIKAERYYAVTREYMEQELDYVDPHQYLRTPKHPSSTQMKDILWKLATKQLKPGDWKKLAVHWKFTSDHIRCIEHQYTGTNSHREHGFRLLMIWLHGVRKDENVIKLLFEALVAIDRRGLAEQMRGKSEARSPKVCMGKMCAMC</sequence>
<dbReference type="CDD" id="cd01670">
    <property type="entry name" value="Death"/>
    <property type="match status" value="1"/>
</dbReference>
<dbReference type="SMART" id="SM00248">
    <property type="entry name" value="ANK"/>
    <property type="match status" value="4"/>
</dbReference>
<dbReference type="Pfam" id="PF00531">
    <property type="entry name" value="Death"/>
    <property type="match status" value="1"/>
</dbReference>
<dbReference type="PROSITE" id="PS50871">
    <property type="entry name" value="C1Q"/>
    <property type="match status" value="1"/>
</dbReference>
<dbReference type="PRINTS" id="PR01415">
    <property type="entry name" value="ANKYRIN"/>
</dbReference>
<dbReference type="InterPro" id="IPR036770">
    <property type="entry name" value="Ankyrin_rpt-contain_sf"/>
</dbReference>
<evidence type="ECO:0000313" key="6">
    <source>
        <dbReference type="Proteomes" id="UP000596742"/>
    </source>
</evidence>
<evidence type="ECO:0000256" key="1">
    <source>
        <dbReference type="PROSITE-ProRule" id="PRU00023"/>
    </source>
</evidence>
<gene>
    <name evidence="5" type="ORF">MGAL_10B034230</name>
</gene>
<feature type="chain" id="PRO_5032968665" evidence="2">
    <location>
        <begin position="19"/>
        <end position="452"/>
    </location>
</feature>
<dbReference type="Gene3D" id="1.25.40.20">
    <property type="entry name" value="Ankyrin repeat-containing domain"/>
    <property type="match status" value="2"/>
</dbReference>
<organism evidence="5 6">
    <name type="scientific">Mytilus galloprovincialis</name>
    <name type="common">Mediterranean mussel</name>
    <dbReference type="NCBI Taxonomy" id="29158"/>
    <lineage>
        <taxon>Eukaryota</taxon>
        <taxon>Metazoa</taxon>
        <taxon>Spiralia</taxon>
        <taxon>Lophotrochozoa</taxon>
        <taxon>Mollusca</taxon>
        <taxon>Bivalvia</taxon>
        <taxon>Autobranchia</taxon>
        <taxon>Pteriomorphia</taxon>
        <taxon>Mytilida</taxon>
        <taxon>Mytiloidea</taxon>
        <taxon>Mytilidae</taxon>
        <taxon>Mytilinae</taxon>
        <taxon>Mytilus</taxon>
    </lineage>
</organism>
<keyword evidence="6" id="KW-1185">Reference proteome</keyword>
<dbReference type="OrthoDB" id="448455at2759"/>
<dbReference type="GO" id="GO:0007165">
    <property type="term" value="P:signal transduction"/>
    <property type="evidence" value="ECO:0007669"/>
    <property type="project" value="InterPro"/>
</dbReference>
<dbReference type="InterPro" id="IPR001073">
    <property type="entry name" value="C1q_dom"/>
</dbReference>
<dbReference type="SUPFAM" id="SSF49842">
    <property type="entry name" value="TNF-like"/>
    <property type="match status" value="1"/>
</dbReference>
<dbReference type="EMBL" id="UYJE01008115">
    <property type="protein sequence ID" value="VDI61219.1"/>
    <property type="molecule type" value="Genomic_DNA"/>
</dbReference>
<accession>A0A8B6GA40</accession>
<dbReference type="Gene3D" id="1.10.533.10">
    <property type="entry name" value="Death Domain, Fas"/>
    <property type="match status" value="1"/>
</dbReference>
<keyword evidence="1" id="KW-0040">ANK repeat</keyword>
<evidence type="ECO:0000259" key="4">
    <source>
        <dbReference type="PROSITE" id="PS50871"/>
    </source>
</evidence>
<keyword evidence="2" id="KW-0732">Signal</keyword>
<dbReference type="Pfam" id="PF00386">
    <property type="entry name" value="C1q"/>
    <property type="match status" value="1"/>
</dbReference>
<dbReference type="InterPro" id="IPR011029">
    <property type="entry name" value="DEATH-like_dom_sf"/>
</dbReference>
<dbReference type="SUPFAM" id="SSF48403">
    <property type="entry name" value="Ankyrin repeat"/>
    <property type="match status" value="1"/>
</dbReference>